<evidence type="ECO:0008006" key="5">
    <source>
        <dbReference type="Google" id="ProtNLM"/>
    </source>
</evidence>
<keyword evidence="4" id="KW-1185">Reference proteome</keyword>
<dbReference type="InterPro" id="IPR027835">
    <property type="entry name" value="TMEM174"/>
</dbReference>
<keyword evidence="2" id="KW-0812">Transmembrane</keyword>
<feature type="compositionally biased region" description="Basic and acidic residues" evidence="1">
    <location>
        <begin position="214"/>
        <end position="232"/>
    </location>
</feature>
<dbReference type="OMA" id="YYTIYPP"/>
<sequence>MVQQRPAAEPNNARTPTGALSRPPNNPAHMVTPALRPHTSGRLLDSEKIGASLLLSGVFLALMGVTFTAMGWQHFQSNPSYEWTQLLGPILISVGGTFILTSVCKFGIASCLPCRRQEEEEFVVPVREQPPVGHPFVFHGINPPVMLGGTTTMLCIPPPCNFTTPEVRQASEFQPGSSVSSIQAALPPYDAVCCVDNAGFTAEEGSSAHSTQTDQRRSRLPKTEGERERNDESGSTCSHPPAYEDIYPSFHKHNPT</sequence>
<dbReference type="GeneID" id="111565446"/>
<reference evidence="3" key="3">
    <citation type="submission" date="2025-09" db="UniProtKB">
        <authorList>
            <consortium name="Ensembl"/>
        </authorList>
    </citation>
    <scope>IDENTIFICATION</scope>
</reference>
<evidence type="ECO:0000313" key="4">
    <source>
        <dbReference type="Proteomes" id="UP001501940"/>
    </source>
</evidence>
<evidence type="ECO:0000256" key="1">
    <source>
        <dbReference type="SAM" id="MobiDB-lite"/>
    </source>
</evidence>
<dbReference type="PANTHER" id="PTHR31020:SF1">
    <property type="entry name" value="TRANSMEMBRANE PROTEIN 174"/>
    <property type="match status" value="1"/>
</dbReference>
<dbReference type="PANTHER" id="PTHR31020">
    <property type="entry name" value="TRANSMEMBRANE PROTEIN 174"/>
    <property type="match status" value="1"/>
</dbReference>
<protein>
    <recommendedName>
        <fullName evidence="5">Transmembrane protein 174</fullName>
    </recommendedName>
</protein>
<keyword evidence="2" id="KW-1133">Transmembrane helix</keyword>
<dbReference type="RefSeq" id="XP_023121281.2">
    <property type="nucleotide sequence ID" value="XM_023265513.3"/>
</dbReference>
<name>A0A3Q1AUV4_AMPOC</name>
<dbReference type="Proteomes" id="UP001501940">
    <property type="component" value="Chromosome 17"/>
</dbReference>
<dbReference type="Pfam" id="PF15029">
    <property type="entry name" value="TMEM174"/>
    <property type="match status" value="1"/>
</dbReference>
<dbReference type="Ensembl" id="ENSAOCT00000007863.2">
    <property type="protein sequence ID" value="ENSAOCP00000004549.2"/>
    <property type="gene ID" value="ENSAOCG00000007953.2"/>
</dbReference>
<evidence type="ECO:0000313" key="3">
    <source>
        <dbReference type="Ensembl" id="ENSAOCP00000004549.2"/>
    </source>
</evidence>
<feature type="transmembrane region" description="Helical" evidence="2">
    <location>
        <begin position="52"/>
        <end position="74"/>
    </location>
</feature>
<feature type="region of interest" description="Disordered" evidence="1">
    <location>
        <begin position="1"/>
        <end position="30"/>
    </location>
</feature>
<reference evidence="3" key="2">
    <citation type="submission" date="2025-08" db="UniProtKB">
        <authorList>
            <consortium name="Ensembl"/>
        </authorList>
    </citation>
    <scope>IDENTIFICATION</scope>
</reference>
<reference evidence="3 4" key="1">
    <citation type="submission" date="2022-01" db="EMBL/GenBank/DDBJ databases">
        <title>A chromosome-scale genome assembly of the false clownfish, Amphiprion ocellaris.</title>
        <authorList>
            <person name="Ryu T."/>
        </authorList>
    </citation>
    <scope>NUCLEOTIDE SEQUENCE [LARGE SCALE GENOMIC DNA]</scope>
</reference>
<evidence type="ECO:0000256" key="2">
    <source>
        <dbReference type="SAM" id="Phobius"/>
    </source>
</evidence>
<gene>
    <name evidence="3" type="primary">TMEM174</name>
</gene>
<accession>A0A3Q1AUV4</accession>
<keyword evidence="2" id="KW-0472">Membrane</keyword>
<feature type="region of interest" description="Disordered" evidence="1">
    <location>
        <begin position="204"/>
        <end position="256"/>
    </location>
</feature>
<organism evidence="3 4">
    <name type="scientific">Amphiprion ocellaris</name>
    <name type="common">Clown anemonefish</name>
    <dbReference type="NCBI Taxonomy" id="80972"/>
    <lineage>
        <taxon>Eukaryota</taxon>
        <taxon>Metazoa</taxon>
        <taxon>Chordata</taxon>
        <taxon>Craniata</taxon>
        <taxon>Vertebrata</taxon>
        <taxon>Euteleostomi</taxon>
        <taxon>Actinopterygii</taxon>
        <taxon>Neopterygii</taxon>
        <taxon>Teleostei</taxon>
        <taxon>Neoteleostei</taxon>
        <taxon>Acanthomorphata</taxon>
        <taxon>Ovalentaria</taxon>
        <taxon>Pomacentridae</taxon>
        <taxon>Amphiprion</taxon>
    </lineage>
</organism>
<dbReference type="AlphaFoldDB" id="A0A3Q1AUV4"/>
<proteinExistence type="predicted"/>
<dbReference type="STRING" id="80972.ENSAOCP00000004549"/>
<feature type="transmembrane region" description="Helical" evidence="2">
    <location>
        <begin position="86"/>
        <end position="108"/>
    </location>
</feature>
<dbReference type="GeneTree" id="ENSGT00390000004161"/>